<gene>
    <name evidence="2" type="ORF">OJ962_11490</name>
</gene>
<dbReference type="Pfam" id="PF05685">
    <property type="entry name" value="Uma2"/>
    <property type="match status" value="1"/>
</dbReference>
<accession>A0ABT4RHW4</accession>
<dbReference type="InterPro" id="IPR012296">
    <property type="entry name" value="Nuclease_put_TT1808"/>
</dbReference>
<dbReference type="InterPro" id="IPR008538">
    <property type="entry name" value="Uma2"/>
</dbReference>
<keyword evidence="2" id="KW-0255">Endonuclease</keyword>
<protein>
    <submittedName>
        <fullName evidence="2">Uma2 family endonuclease</fullName>
    </submittedName>
</protein>
<dbReference type="SUPFAM" id="SSF52980">
    <property type="entry name" value="Restriction endonuclease-like"/>
    <property type="match status" value="1"/>
</dbReference>
<dbReference type="PANTHER" id="PTHR34107:SF2">
    <property type="entry name" value="SLL0888 PROTEIN"/>
    <property type="match status" value="1"/>
</dbReference>
<dbReference type="RefSeq" id="WP_202954201.1">
    <property type="nucleotide sequence ID" value="NZ_JAPCID010000013.1"/>
</dbReference>
<sequence length="178" mass="19015">MASVTHPSSSAAEFAAVMERSGWRAPMELIAGEVVYIAPSGGSVSVAQTAVALGLGRWQGNRPGRLLSDVFVQIGDGFLAPDVAWWDAGREPEIVTGALETVPDVVIEVLSPKTRDNDLGPKREQYVAAGVRELWLIDPAERQVLVVTPDGERRLTADDTLTSPSFPGFAMRVAALFA</sequence>
<name>A0ABT4RHW4_9ACTN</name>
<keyword evidence="3" id="KW-1185">Reference proteome</keyword>
<dbReference type="GO" id="GO:0004519">
    <property type="term" value="F:endonuclease activity"/>
    <property type="evidence" value="ECO:0007669"/>
    <property type="project" value="UniProtKB-KW"/>
</dbReference>
<dbReference type="EMBL" id="JAPCID010000013">
    <property type="protein sequence ID" value="MDA0138123.1"/>
    <property type="molecule type" value="Genomic_DNA"/>
</dbReference>
<dbReference type="CDD" id="cd06260">
    <property type="entry name" value="DUF820-like"/>
    <property type="match status" value="1"/>
</dbReference>
<feature type="domain" description="Putative restriction endonuclease" evidence="1">
    <location>
        <begin position="27"/>
        <end position="173"/>
    </location>
</feature>
<keyword evidence="2" id="KW-0540">Nuclease</keyword>
<dbReference type="InterPro" id="IPR011335">
    <property type="entry name" value="Restrct_endonuc-II-like"/>
</dbReference>
<comment type="caution">
    <text evidence="2">The sequence shown here is derived from an EMBL/GenBank/DDBJ whole genome shotgun (WGS) entry which is preliminary data.</text>
</comment>
<evidence type="ECO:0000313" key="2">
    <source>
        <dbReference type="EMBL" id="MDA0138123.1"/>
    </source>
</evidence>
<proteinExistence type="predicted"/>
<keyword evidence="2" id="KW-0378">Hydrolase</keyword>
<organism evidence="2 3">
    <name type="scientific">Solirubrobacter deserti</name>
    <dbReference type="NCBI Taxonomy" id="2282478"/>
    <lineage>
        <taxon>Bacteria</taxon>
        <taxon>Bacillati</taxon>
        <taxon>Actinomycetota</taxon>
        <taxon>Thermoleophilia</taxon>
        <taxon>Solirubrobacterales</taxon>
        <taxon>Solirubrobacteraceae</taxon>
        <taxon>Solirubrobacter</taxon>
    </lineage>
</organism>
<reference evidence="2" key="1">
    <citation type="submission" date="2022-10" db="EMBL/GenBank/DDBJ databases">
        <title>The WGS of Solirubrobacter sp. CPCC 204708.</title>
        <authorList>
            <person name="Jiang Z."/>
        </authorList>
    </citation>
    <scope>NUCLEOTIDE SEQUENCE</scope>
    <source>
        <strain evidence="2">CPCC 204708</strain>
    </source>
</reference>
<dbReference type="PANTHER" id="PTHR34107">
    <property type="entry name" value="SLL0198 PROTEIN-RELATED"/>
    <property type="match status" value="1"/>
</dbReference>
<dbReference type="Gene3D" id="3.90.1570.10">
    <property type="entry name" value="tt1808, chain A"/>
    <property type="match status" value="1"/>
</dbReference>
<evidence type="ECO:0000313" key="3">
    <source>
        <dbReference type="Proteomes" id="UP001147700"/>
    </source>
</evidence>
<dbReference type="Proteomes" id="UP001147700">
    <property type="component" value="Unassembled WGS sequence"/>
</dbReference>
<evidence type="ECO:0000259" key="1">
    <source>
        <dbReference type="Pfam" id="PF05685"/>
    </source>
</evidence>